<organism evidence="2 3">
    <name type="scientific">Saccharolobus shibatae (strain ATCC 51178 / DSM 5389 / JCM 8931 / NBRC 15437 / B12)</name>
    <name type="common">Sulfolobus shibatae</name>
    <dbReference type="NCBI Taxonomy" id="523848"/>
    <lineage>
        <taxon>Archaea</taxon>
        <taxon>Thermoproteota</taxon>
        <taxon>Thermoprotei</taxon>
        <taxon>Sulfolobales</taxon>
        <taxon>Sulfolobaceae</taxon>
        <taxon>Saccharolobus</taxon>
    </lineage>
</organism>
<proteinExistence type="predicted"/>
<dbReference type="AlphaFoldDB" id="A0A8F5BMQ4"/>
<accession>A0A8F5BMQ4</accession>
<dbReference type="EMBL" id="CP077717">
    <property type="protein sequence ID" value="QXJ28044.1"/>
    <property type="molecule type" value="Genomic_DNA"/>
</dbReference>
<dbReference type="Proteomes" id="UP000694018">
    <property type="component" value="Chromosome"/>
</dbReference>
<protein>
    <submittedName>
        <fullName evidence="2">Uncharacterized protein</fullName>
    </submittedName>
</protein>
<name>A0A8F5BMQ4_SACSH</name>
<reference evidence="2" key="1">
    <citation type="journal article" date="2021" name="Environ. Microbiol.">
        <title>New insights into the diversity and evolution of the archaeal mobilome from three complete genomes of Saccharolobus shibatae.</title>
        <authorList>
            <person name="Medvedeva S."/>
            <person name="Brandt D."/>
            <person name="Cvirkaite-Krupovic V."/>
            <person name="Liu Y."/>
            <person name="Severinov K."/>
            <person name="Ishino S."/>
            <person name="Ishino Y."/>
            <person name="Prangishvili D."/>
            <person name="Kalinowski J."/>
            <person name="Krupovic M."/>
        </authorList>
    </citation>
    <scope>NUCLEOTIDE SEQUENCE</scope>
    <source>
        <strain evidence="2">B12</strain>
    </source>
</reference>
<sequence length="44" mass="4735">MGYAQKGEGEKYGDVSSVSLGSKEPHGSLASRWLRAKVSTLDHD</sequence>
<dbReference type="RefSeq" id="WP_280638399.1">
    <property type="nucleotide sequence ID" value="NZ_CP077717.1"/>
</dbReference>
<dbReference type="KEGG" id="sshi:J5U23_00912"/>
<evidence type="ECO:0000313" key="2">
    <source>
        <dbReference type="EMBL" id="QXJ28044.1"/>
    </source>
</evidence>
<dbReference type="GeneID" id="80429044"/>
<feature type="region of interest" description="Disordered" evidence="1">
    <location>
        <begin position="1"/>
        <end position="31"/>
    </location>
</feature>
<evidence type="ECO:0000313" key="3">
    <source>
        <dbReference type="Proteomes" id="UP000694018"/>
    </source>
</evidence>
<gene>
    <name evidence="2" type="ORF">J5U23_00912</name>
</gene>
<evidence type="ECO:0000256" key="1">
    <source>
        <dbReference type="SAM" id="MobiDB-lite"/>
    </source>
</evidence>